<dbReference type="PANTHER" id="PTHR37302">
    <property type="entry name" value="SLR1116 PROTEIN"/>
    <property type="match status" value="1"/>
</dbReference>
<dbReference type="GO" id="GO:0046872">
    <property type="term" value="F:metal ion binding"/>
    <property type="evidence" value="ECO:0007669"/>
    <property type="project" value="UniProtKB-KW"/>
</dbReference>
<sequence>MSDSTHLSQFRLMSQYNSWANNQIYDIAASLTEKERERNLGAFFGSIHGTLNHLLLTDRVWLGRFAITTCYTFQALQDAKLLLDYESLGQILYTDFAELRHERNQTDGVIEKWMQELEPEMLSTSMRYRNVARQIEREHSLWFALAHFFNHQTHHRSQVTTLFHQLGRDYGVTDFLAMYDLAKDSV</sequence>
<dbReference type="SUPFAM" id="SSF109854">
    <property type="entry name" value="DinB/YfiT-like putative metalloenzymes"/>
    <property type="match status" value="1"/>
</dbReference>
<proteinExistence type="inferred from homology"/>
<feature type="binding site" evidence="3">
    <location>
        <position position="155"/>
    </location>
    <ligand>
        <name>a divalent metal cation</name>
        <dbReference type="ChEBI" id="CHEBI:60240"/>
    </ligand>
</feature>
<keyword evidence="5" id="KW-1185">Reference proteome</keyword>
<organism evidence="4 5">
    <name type="scientific">Dendronalium phyllosphericum CENA369</name>
    <dbReference type="NCBI Taxonomy" id="1725256"/>
    <lineage>
        <taxon>Bacteria</taxon>
        <taxon>Bacillati</taxon>
        <taxon>Cyanobacteriota</taxon>
        <taxon>Cyanophyceae</taxon>
        <taxon>Nostocales</taxon>
        <taxon>Nostocaceae</taxon>
        <taxon>Dendronalium</taxon>
        <taxon>Dendronalium phyllosphericum</taxon>
    </lineage>
</organism>
<reference evidence="4 5" key="1">
    <citation type="journal article" date="2021" name="Int. J. Syst. Evol. Microbiol.">
        <title>Amazonocrinis nigriterrae gen. nov., sp. nov., Atlanticothrix silvestris gen. nov., sp. nov. and Dendronalium phyllosphericum gen. nov., sp. nov., nostocacean cyanobacteria from Brazilian environments.</title>
        <authorList>
            <person name="Alvarenga D.O."/>
            <person name="Andreote A.P.D."/>
            <person name="Branco L.H.Z."/>
            <person name="Delbaje E."/>
            <person name="Cruz R.B."/>
            <person name="Varani A.M."/>
            <person name="Fiore M.F."/>
        </authorList>
    </citation>
    <scope>NUCLEOTIDE SEQUENCE [LARGE SCALE GENOMIC DNA]</scope>
    <source>
        <strain evidence="4 5">CENA369</strain>
    </source>
</reference>
<comment type="caution">
    <text evidence="4">The sequence shown here is derived from an EMBL/GenBank/DDBJ whole genome shotgun (WGS) entry which is preliminary data.</text>
</comment>
<keyword evidence="2 3" id="KW-0479">Metal-binding</keyword>
<dbReference type="AlphaFoldDB" id="A0A8J7HY38"/>
<evidence type="ECO:0000313" key="5">
    <source>
        <dbReference type="Proteomes" id="UP000662314"/>
    </source>
</evidence>
<evidence type="ECO:0000256" key="2">
    <source>
        <dbReference type="ARBA" id="ARBA00022723"/>
    </source>
</evidence>
<protein>
    <submittedName>
        <fullName evidence="4">DinB family protein</fullName>
    </submittedName>
</protein>
<dbReference type="PANTHER" id="PTHR37302:SF1">
    <property type="entry name" value="PROTEIN DINB"/>
    <property type="match status" value="1"/>
</dbReference>
<gene>
    <name evidence="4" type="ORF">I8752_04685</name>
</gene>
<comment type="similarity">
    <text evidence="1">Belongs to the DinB family.</text>
</comment>
<dbReference type="Pfam" id="PF05163">
    <property type="entry name" value="DinB"/>
    <property type="match status" value="1"/>
</dbReference>
<dbReference type="InterPro" id="IPR007837">
    <property type="entry name" value="DinB"/>
</dbReference>
<feature type="binding site" evidence="3">
    <location>
        <position position="53"/>
    </location>
    <ligand>
        <name>a divalent metal cation</name>
        <dbReference type="ChEBI" id="CHEBI:60240"/>
    </ligand>
</feature>
<evidence type="ECO:0000313" key="4">
    <source>
        <dbReference type="EMBL" id="MBH8572340.1"/>
    </source>
</evidence>
<dbReference type="RefSeq" id="WP_214431167.1">
    <property type="nucleotide sequence ID" value="NZ_CAWPUQ010000024.1"/>
</dbReference>
<name>A0A8J7HY38_9NOST</name>
<dbReference type="InterPro" id="IPR034660">
    <property type="entry name" value="DinB/YfiT-like"/>
</dbReference>
<evidence type="ECO:0000256" key="1">
    <source>
        <dbReference type="ARBA" id="ARBA00008635"/>
    </source>
</evidence>
<feature type="binding site" evidence="3">
    <location>
        <position position="151"/>
    </location>
    <ligand>
        <name>a divalent metal cation</name>
        <dbReference type="ChEBI" id="CHEBI:60240"/>
    </ligand>
</feature>
<dbReference type="Proteomes" id="UP000662314">
    <property type="component" value="Unassembled WGS sequence"/>
</dbReference>
<evidence type="ECO:0000256" key="3">
    <source>
        <dbReference type="PIRSR" id="PIRSR607837-1"/>
    </source>
</evidence>
<dbReference type="EMBL" id="JAECZA010000012">
    <property type="protein sequence ID" value="MBH8572340.1"/>
    <property type="molecule type" value="Genomic_DNA"/>
</dbReference>
<accession>A0A8J7HY38</accession>
<dbReference type="Gene3D" id="1.20.120.450">
    <property type="entry name" value="dinb family like domain"/>
    <property type="match status" value="1"/>
</dbReference>